<dbReference type="InterPro" id="IPR036034">
    <property type="entry name" value="PDZ_sf"/>
</dbReference>
<dbReference type="InterPro" id="IPR027065">
    <property type="entry name" value="Lon_Prtase"/>
</dbReference>
<dbReference type="Gene3D" id="2.30.42.10">
    <property type="match status" value="1"/>
</dbReference>
<evidence type="ECO:0000256" key="1">
    <source>
        <dbReference type="SAM" id="Phobius"/>
    </source>
</evidence>
<name>A0A7Y9ES86_9MICO</name>
<feature type="transmembrane region" description="Helical" evidence="1">
    <location>
        <begin position="12"/>
        <end position="37"/>
    </location>
</feature>
<dbReference type="Gene3D" id="3.30.230.10">
    <property type="match status" value="1"/>
</dbReference>
<dbReference type="SUPFAM" id="SSF54211">
    <property type="entry name" value="Ribosomal protein S5 domain 2-like"/>
    <property type="match status" value="1"/>
</dbReference>
<accession>A0A7Y9ES86</accession>
<keyword evidence="4" id="KW-1185">Reference proteome</keyword>
<reference evidence="3 4" key="1">
    <citation type="submission" date="2020-07" db="EMBL/GenBank/DDBJ databases">
        <title>Sequencing the genomes of 1000 actinobacteria strains.</title>
        <authorList>
            <person name="Klenk H.-P."/>
        </authorList>
    </citation>
    <scope>NUCLEOTIDE SEQUENCE [LARGE SCALE GENOMIC DNA]</scope>
    <source>
        <strain evidence="3 4">DSM 22185</strain>
    </source>
</reference>
<feature type="domain" description="Lon proteolytic" evidence="2">
    <location>
        <begin position="253"/>
        <end position="332"/>
    </location>
</feature>
<dbReference type="SUPFAM" id="SSF50156">
    <property type="entry name" value="PDZ domain-like"/>
    <property type="match status" value="1"/>
</dbReference>
<sequence>MTRSRPRTAMPLVGVIALLTALVALLVVTFLPLPYVIQRPGPVFNTLGEVQTEDDGKVPLISVEGAETYTTGGALDLTTVEVLGNREHRPTWVELLGAWLDPSRAVVPIDAIFPEGVTTEQRDEQNQLMMTDSQHEATAAALAELGYDVPTSVEVASVIGDGASVGVLEQDDRIVAVDGAPLKDADALRAAIKAGQGAPLTLTIERAGAEQDVTITPREQKDADGQAGWYIGVMLYHEYEFPIDVALQIENVGGPSAGMMFALGIIDVLTPGELNGGKNVAGTGTITADGTVGAIGGIRQKLYGARSAGAEYFLAPAANCGEVVGHVPDGLRVFSTSTLEESLGALEAIADGGDLDALPTCTTAAANTGG</sequence>
<dbReference type="InterPro" id="IPR014721">
    <property type="entry name" value="Ribsml_uS5_D2-typ_fold_subgr"/>
</dbReference>
<protein>
    <submittedName>
        <fullName evidence="3">PDZ domain-containing protein</fullName>
    </submittedName>
</protein>
<dbReference type="InterPro" id="IPR008269">
    <property type="entry name" value="Lon_proteolytic"/>
</dbReference>
<proteinExistence type="predicted"/>
<evidence type="ECO:0000259" key="2">
    <source>
        <dbReference type="Pfam" id="PF05362"/>
    </source>
</evidence>
<dbReference type="EMBL" id="JACCBH010000001">
    <property type="protein sequence ID" value="NYD52994.1"/>
    <property type="molecule type" value="Genomic_DNA"/>
</dbReference>
<dbReference type="GO" id="GO:0004252">
    <property type="term" value="F:serine-type endopeptidase activity"/>
    <property type="evidence" value="ECO:0007669"/>
    <property type="project" value="InterPro"/>
</dbReference>
<evidence type="ECO:0000313" key="4">
    <source>
        <dbReference type="Proteomes" id="UP000552045"/>
    </source>
</evidence>
<dbReference type="GO" id="GO:0005524">
    <property type="term" value="F:ATP binding"/>
    <property type="evidence" value="ECO:0007669"/>
    <property type="project" value="InterPro"/>
</dbReference>
<keyword evidence="1" id="KW-0472">Membrane</keyword>
<dbReference type="GO" id="GO:0004176">
    <property type="term" value="F:ATP-dependent peptidase activity"/>
    <property type="evidence" value="ECO:0007669"/>
    <property type="project" value="InterPro"/>
</dbReference>
<evidence type="ECO:0000313" key="3">
    <source>
        <dbReference type="EMBL" id="NYD52994.1"/>
    </source>
</evidence>
<dbReference type="Pfam" id="PF05362">
    <property type="entry name" value="Lon_C"/>
    <property type="match status" value="1"/>
</dbReference>
<comment type="caution">
    <text evidence="3">The sequence shown here is derived from an EMBL/GenBank/DDBJ whole genome shotgun (WGS) entry which is preliminary data.</text>
</comment>
<dbReference type="Proteomes" id="UP000552045">
    <property type="component" value="Unassembled WGS sequence"/>
</dbReference>
<gene>
    <name evidence="3" type="ORF">BKA02_000049</name>
</gene>
<organism evidence="3 4">
    <name type="scientific">Microbacterium pseudoresistens</name>
    <dbReference type="NCBI Taxonomy" id="640634"/>
    <lineage>
        <taxon>Bacteria</taxon>
        <taxon>Bacillati</taxon>
        <taxon>Actinomycetota</taxon>
        <taxon>Actinomycetes</taxon>
        <taxon>Micrococcales</taxon>
        <taxon>Microbacteriaceae</taxon>
        <taxon>Microbacterium</taxon>
    </lineage>
</organism>
<dbReference type="GO" id="GO:0006508">
    <property type="term" value="P:proteolysis"/>
    <property type="evidence" value="ECO:0007669"/>
    <property type="project" value="InterPro"/>
</dbReference>
<dbReference type="PANTHER" id="PTHR10046">
    <property type="entry name" value="ATP DEPENDENT LON PROTEASE FAMILY MEMBER"/>
    <property type="match status" value="1"/>
</dbReference>
<dbReference type="InterPro" id="IPR020568">
    <property type="entry name" value="Ribosomal_Su5_D2-typ_SF"/>
</dbReference>
<dbReference type="AlphaFoldDB" id="A0A7Y9ES86"/>
<keyword evidence="1" id="KW-0812">Transmembrane</keyword>
<keyword evidence="1" id="KW-1133">Transmembrane helix</keyword>
<dbReference type="GO" id="GO:0030163">
    <property type="term" value="P:protein catabolic process"/>
    <property type="evidence" value="ECO:0007669"/>
    <property type="project" value="InterPro"/>
</dbReference>